<dbReference type="GO" id="GO:0005634">
    <property type="term" value="C:nucleus"/>
    <property type="evidence" value="ECO:0007669"/>
    <property type="project" value="UniProtKB-SubCell"/>
</dbReference>
<protein>
    <recommendedName>
        <fullName evidence="5">Homeobox domain-containing protein</fullName>
    </recommendedName>
</protein>
<evidence type="ECO:0000256" key="2">
    <source>
        <dbReference type="PROSITE-ProRule" id="PRU00108"/>
    </source>
</evidence>
<dbReference type="GO" id="GO:0000976">
    <property type="term" value="F:transcription cis-regulatory region binding"/>
    <property type="evidence" value="ECO:0007669"/>
    <property type="project" value="TreeGrafter"/>
</dbReference>
<dbReference type="PANTHER" id="PTHR24323:SF7">
    <property type="entry name" value="HOMEOBOX DOMAIN-CONTAINING PROTEIN"/>
    <property type="match status" value="1"/>
</dbReference>
<evidence type="ECO:0000256" key="3">
    <source>
        <dbReference type="RuleBase" id="RU000682"/>
    </source>
</evidence>
<reference evidence="6 7" key="1">
    <citation type="submission" date="2022-05" db="EMBL/GenBank/DDBJ databases">
        <authorList>
            <consortium name="Genoscope - CEA"/>
            <person name="William W."/>
        </authorList>
    </citation>
    <scope>NUCLEOTIDE SEQUENCE [LARGE SCALE GENOMIC DNA]</scope>
</reference>
<feature type="region of interest" description="Disordered" evidence="4">
    <location>
        <begin position="115"/>
        <end position="155"/>
    </location>
</feature>
<keyword evidence="2 3" id="KW-0539">Nucleus</keyword>
<evidence type="ECO:0000256" key="1">
    <source>
        <dbReference type="ARBA" id="ARBA00004123"/>
    </source>
</evidence>
<keyword evidence="2 3" id="KW-0238">DNA-binding</keyword>
<feature type="compositionally biased region" description="Polar residues" evidence="4">
    <location>
        <begin position="120"/>
        <end position="140"/>
    </location>
</feature>
<feature type="region of interest" description="Disordered" evidence="4">
    <location>
        <begin position="213"/>
        <end position="277"/>
    </location>
</feature>
<gene>
    <name evidence="6" type="ORF">PMEA_00022828</name>
</gene>
<dbReference type="CDD" id="cd00086">
    <property type="entry name" value="homeodomain"/>
    <property type="match status" value="1"/>
</dbReference>
<dbReference type="EMBL" id="CALNXJ010000041">
    <property type="protein sequence ID" value="CAH3146097.1"/>
    <property type="molecule type" value="Genomic_DNA"/>
</dbReference>
<comment type="caution">
    <text evidence="6">The sequence shown here is derived from an EMBL/GenBank/DDBJ whole genome shotgun (WGS) entry which is preliminary data.</text>
</comment>
<evidence type="ECO:0000259" key="5">
    <source>
        <dbReference type="PROSITE" id="PS50071"/>
    </source>
</evidence>
<dbReference type="PANTHER" id="PTHR24323">
    <property type="entry name" value="CEH-10 HOMEODOMAIN-CONTAINING HOMOLOG"/>
    <property type="match status" value="1"/>
</dbReference>
<dbReference type="InterPro" id="IPR009057">
    <property type="entry name" value="Homeodomain-like_sf"/>
</dbReference>
<sequence length="277" mass="31324">MTDAQDTIKPSNLTPDVLEAASILIAMKRGMRYFLLEAQQARHQLSFLDFAALNPGSAQVHFLAGHRIPFSPLYDITPMPAAYHFPLAQPVAYYGMLASPSCYVGLSRERGASMEGVVDSESTQSAPKRMRLSTTSTSSPECAANEKQESKRRRKNYTKEQLEILEAAYAEMKYPHIEERLKLEKVTKLTEDRIQVWFQNRRAKDRKRIEPEKYQKYVEDTQKITGEGQKNDAEEKSPSESPIQGARPKQRQNSSSDTSDNACGEFDNFSFSGPQTE</sequence>
<comment type="subcellular location">
    <subcellularLocation>
        <location evidence="1 2 3">Nucleus</location>
    </subcellularLocation>
</comment>
<feature type="compositionally biased region" description="Polar residues" evidence="4">
    <location>
        <begin position="251"/>
        <end position="261"/>
    </location>
</feature>
<feature type="DNA-binding region" description="Homeobox" evidence="2">
    <location>
        <begin position="150"/>
        <end position="209"/>
    </location>
</feature>
<feature type="compositionally biased region" description="Basic and acidic residues" evidence="4">
    <location>
        <begin position="229"/>
        <end position="238"/>
    </location>
</feature>
<dbReference type="InterPro" id="IPR051775">
    <property type="entry name" value="Homeobox_domain"/>
</dbReference>
<dbReference type="Pfam" id="PF00046">
    <property type="entry name" value="Homeodomain"/>
    <property type="match status" value="1"/>
</dbReference>
<dbReference type="SUPFAM" id="SSF46689">
    <property type="entry name" value="Homeodomain-like"/>
    <property type="match status" value="1"/>
</dbReference>
<dbReference type="Proteomes" id="UP001159428">
    <property type="component" value="Unassembled WGS sequence"/>
</dbReference>
<feature type="domain" description="Homeobox" evidence="5">
    <location>
        <begin position="148"/>
        <end position="208"/>
    </location>
</feature>
<dbReference type="GO" id="GO:0006355">
    <property type="term" value="P:regulation of DNA-templated transcription"/>
    <property type="evidence" value="ECO:0007669"/>
    <property type="project" value="TreeGrafter"/>
</dbReference>
<dbReference type="AlphaFoldDB" id="A0AAU9XFK6"/>
<evidence type="ECO:0000313" key="6">
    <source>
        <dbReference type="EMBL" id="CAH3146097.1"/>
    </source>
</evidence>
<organism evidence="6 7">
    <name type="scientific">Pocillopora meandrina</name>
    <dbReference type="NCBI Taxonomy" id="46732"/>
    <lineage>
        <taxon>Eukaryota</taxon>
        <taxon>Metazoa</taxon>
        <taxon>Cnidaria</taxon>
        <taxon>Anthozoa</taxon>
        <taxon>Hexacorallia</taxon>
        <taxon>Scleractinia</taxon>
        <taxon>Astrocoeniina</taxon>
        <taxon>Pocilloporidae</taxon>
        <taxon>Pocillopora</taxon>
    </lineage>
</organism>
<name>A0AAU9XFK6_9CNID</name>
<accession>A0AAU9XFK6</accession>
<keyword evidence="2 3" id="KW-0371">Homeobox</keyword>
<dbReference type="PROSITE" id="PS50071">
    <property type="entry name" value="HOMEOBOX_2"/>
    <property type="match status" value="1"/>
</dbReference>
<dbReference type="SMART" id="SM00389">
    <property type="entry name" value="HOX"/>
    <property type="match status" value="1"/>
</dbReference>
<dbReference type="Gene3D" id="1.10.10.60">
    <property type="entry name" value="Homeodomain-like"/>
    <property type="match status" value="1"/>
</dbReference>
<keyword evidence="7" id="KW-1185">Reference proteome</keyword>
<proteinExistence type="predicted"/>
<evidence type="ECO:0000256" key="4">
    <source>
        <dbReference type="SAM" id="MobiDB-lite"/>
    </source>
</evidence>
<feature type="compositionally biased region" description="Basic and acidic residues" evidence="4">
    <location>
        <begin position="213"/>
        <end position="222"/>
    </location>
</feature>
<evidence type="ECO:0000313" key="7">
    <source>
        <dbReference type="Proteomes" id="UP001159428"/>
    </source>
</evidence>
<dbReference type="InterPro" id="IPR001356">
    <property type="entry name" value="HD"/>
</dbReference>